<dbReference type="EMBL" id="SELH01000021">
    <property type="protein sequence ID" value="TWP27713.1"/>
    <property type="molecule type" value="Genomic_DNA"/>
</dbReference>
<gene>
    <name evidence="3" type="ORF">ETU09_06355</name>
</gene>
<proteinExistence type="predicted"/>
<dbReference type="RefSeq" id="WP_146292661.1">
    <property type="nucleotide sequence ID" value="NZ_SELH01000021.1"/>
</dbReference>
<dbReference type="AlphaFoldDB" id="A0A563DCQ0"/>
<keyword evidence="1" id="KW-0812">Transmembrane</keyword>
<keyword evidence="4" id="KW-1185">Reference proteome</keyword>
<keyword evidence="1" id="KW-1133">Transmembrane helix</keyword>
<sequence>MIIFFGIRYTTGRLILTGQECPACKENHSLAVIPQQGYFHIFWIPVFPISRDYIPVCNSCGSTFIHKRPPIDREVKSQYKTPVWTFSGLIIIGIFLLYIFSMMLISKI</sequence>
<accession>A0A563DCQ0</accession>
<evidence type="ECO:0000259" key="2">
    <source>
        <dbReference type="Pfam" id="PF17032"/>
    </source>
</evidence>
<keyword evidence="1" id="KW-0472">Membrane</keyword>
<dbReference type="InterPro" id="IPR031493">
    <property type="entry name" value="Zinc_ribbon_15"/>
</dbReference>
<dbReference type="Proteomes" id="UP000319499">
    <property type="component" value="Unassembled WGS sequence"/>
</dbReference>
<feature type="transmembrane region" description="Helical" evidence="1">
    <location>
        <begin position="83"/>
        <end position="105"/>
    </location>
</feature>
<organism evidence="3 4">
    <name type="scientific">Apibacter muscae</name>
    <dbReference type="NCBI Taxonomy" id="2509004"/>
    <lineage>
        <taxon>Bacteria</taxon>
        <taxon>Pseudomonadati</taxon>
        <taxon>Bacteroidota</taxon>
        <taxon>Flavobacteriia</taxon>
        <taxon>Flavobacteriales</taxon>
        <taxon>Weeksellaceae</taxon>
        <taxon>Apibacter</taxon>
    </lineage>
</organism>
<dbReference type="Pfam" id="PF17032">
    <property type="entry name" value="Zn_ribbon_15"/>
    <property type="match status" value="1"/>
</dbReference>
<protein>
    <submittedName>
        <fullName evidence="3">Zinc-ribbon domain-containing protein</fullName>
    </submittedName>
</protein>
<evidence type="ECO:0000313" key="4">
    <source>
        <dbReference type="Proteomes" id="UP000319499"/>
    </source>
</evidence>
<evidence type="ECO:0000256" key="1">
    <source>
        <dbReference type="SAM" id="Phobius"/>
    </source>
</evidence>
<comment type="caution">
    <text evidence="3">The sequence shown here is derived from an EMBL/GenBank/DDBJ whole genome shotgun (WGS) entry which is preliminary data.</text>
</comment>
<dbReference type="OrthoDB" id="766141at2"/>
<feature type="domain" description="Zinc-ribbon 15" evidence="2">
    <location>
        <begin position="20"/>
        <end position="67"/>
    </location>
</feature>
<evidence type="ECO:0000313" key="3">
    <source>
        <dbReference type="EMBL" id="TWP27713.1"/>
    </source>
</evidence>
<name>A0A563DCQ0_9FLAO</name>
<reference evidence="3 4" key="1">
    <citation type="submission" date="2019-02" db="EMBL/GenBank/DDBJ databases">
        <title>Apibacter muscae sp. nov.: a novel member of the house fly microbiota.</title>
        <authorList>
            <person name="Park R."/>
        </authorList>
    </citation>
    <scope>NUCLEOTIDE SEQUENCE [LARGE SCALE GENOMIC DNA]</scope>
    <source>
        <strain evidence="3 4">AL1</strain>
    </source>
</reference>